<organism evidence="4 5">
    <name type="scientific">Discina gigas</name>
    <dbReference type="NCBI Taxonomy" id="1032678"/>
    <lineage>
        <taxon>Eukaryota</taxon>
        <taxon>Fungi</taxon>
        <taxon>Dikarya</taxon>
        <taxon>Ascomycota</taxon>
        <taxon>Pezizomycotina</taxon>
        <taxon>Pezizomycetes</taxon>
        <taxon>Pezizales</taxon>
        <taxon>Discinaceae</taxon>
        <taxon>Discina</taxon>
    </lineage>
</organism>
<gene>
    <name evidence="4" type="ORF">Q9L58_004197</name>
</gene>
<dbReference type="InterPro" id="IPR005123">
    <property type="entry name" value="Oxoglu/Fe-dep_dioxygenase_dom"/>
</dbReference>
<dbReference type="Pfam" id="PF03171">
    <property type="entry name" value="2OG-FeII_Oxy"/>
    <property type="match status" value="1"/>
</dbReference>
<sequence>MSFPTTTALSLPIIDISPFLSHTSSESAKNETAQALYAACHEVGFFYLTGHGIPEKTQQAVLDAAREFFLNASEEEKAMITRKEIGEGGDGARGWQKLGENVTGGFNAIDLYRPTTTVHTPPYAPITGPNLYPTHPTNFRSLYESYVSLLHPLGLALMRAMAQALSSPDPLLFTRHTDSSFWVLRAIGYPPLPPGTTGASCGAHTDYGCTTFLLADDTKGALQVRANDGEWINADPVQGAYVVNVGDMMERWTNGLWKSTMHRVVHRGGTYRVSVPFFFEPNWDARVKPLQICVDRTGGVAKYEETMYGNHLLSKVAGNFYKGNGSEIPLTGA</sequence>
<accession>A0ABR3GLP7</accession>
<dbReference type="InterPro" id="IPR026992">
    <property type="entry name" value="DIOX_N"/>
</dbReference>
<dbReference type="InterPro" id="IPR027443">
    <property type="entry name" value="IPNS-like_sf"/>
</dbReference>
<evidence type="ECO:0000256" key="2">
    <source>
        <dbReference type="RuleBase" id="RU003682"/>
    </source>
</evidence>
<evidence type="ECO:0000313" key="5">
    <source>
        <dbReference type="Proteomes" id="UP001447188"/>
    </source>
</evidence>
<dbReference type="SUPFAM" id="SSF51197">
    <property type="entry name" value="Clavaminate synthase-like"/>
    <property type="match status" value="1"/>
</dbReference>
<evidence type="ECO:0000259" key="3">
    <source>
        <dbReference type="PROSITE" id="PS51471"/>
    </source>
</evidence>
<evidence type="ECO:0000256" key="1">
    <source>
        <dbReference type="ARBA" id="ARBA00008056"/>
    </source>
</evidence>
<dbReference type="InterPro" id="IPR044861">
    <property type="entry name" value="IPNS-like_FE2OG_OXY"/>
</dbReference>
<comment type="similarity">
    <text evidence="1 2">Belongs to the iron/ascorbate-dependent oxidoreductase family.</text>
</comment>
<dbReference type="PROSITE" id="PS51471">
    <property type="entry name" value="FE2OG_OXY"/>
    <property type="match status" value="1"/>
</dbReference>
<dbReference type="EMBL" id="JBBBZM010000043">
    <property type="protein sequence ID" value="KAL0636839.1"/>
    <property type="molecule type" value="Genomic_DNA"/>
</dbReference>
<dbReference type="InterPro" id="IPR050231">
    <property type="entry name" value="Iron_ascorbate_oxido_reductase"/>
</dbReference>
<keyword evidence="2" id="KW-0560">Oxidoreductase</keyword>
<keyword evidence="2" id="KW-0408">Iron</keyword>
<keyword evidence="2" id="KW-0479">Metal-binding</keyword>
<dbReference type="Pfam" id="PF14226">
    <property type="entry name" value="DIOX_N"/>
    <property type="match status" value="1"/>
</dbReference>
<feature type="domain" description="Fe2OG dioxygenase" evidence="3">
    <location>
        <begin position="179"/>
        <end position="281"/>
    </location>
</feature>
<dbReference type="Proteomes" id="UP001447188">
    <property type="component" value="Unassembled WGS sequence"/>
</dbReference>
<keyword evidence="5" id="KW-1185">Reference proteome</keyword>
<proteinExistence type="inferred from homology"/>
<dbReference type="PRINTS" id="PR00682">
    <property type="entry name" value="IPNSYNTHASE"/>
</dbReference>
<name>A0ABR3GLP7_9PEZI</name>
<dbReference type="PANTHER" id="PTHR47990">
    <property type="entry name" value="2-OXOGLUTARATE (2OG) AND FE(II)-DEPENDENT OXYGENASE SUPERFAMILY PROTEIN-RELATED"/>
    <property type="match status" value="1"/>
</dbReference>
<protein>
    <recommendedName>
        <fullName evidence="3">Fe2OG dioxygenase domain-containing protein</fullName>
    </recommendedName>
</protein>
<comment type="caution">
    <text evidence="4">The sequence shown here is derived from an EMBL/GenBank/DDBJ whole genome shotgun (WGS) entry which is preliminary data.</text>
</comment>
<evidence type="ECO:0000313" key="4">
    <source>
        <dbReference type="EMBL" id="KAL0636839.1"/>
    </source>
</evidence>
<reference evidence="4 5" key="1">
    <citation type="submission" date="2024-02" db="EMBL/GenBank/DDBJ databases">
        <title>Discinaceae phylogenomics.</title>
        <authorList>
            <person name="Dirks A.C."/>
            <person name="James T.Y."/>
        </authorList>
    </citation>
    <scope>NUCLEOTIDE SEQUENCE [LARGE SCALE GENOMIC DNA]</scope>
    <source>
        <strain evidence="4 5">ACD0624</strain>
    </source>
</reference>
<dbReference type="Gene3D" id="2.60.120.330">
    <property type="entry name" value="B-lactam Antibiotic, Isopenicillin N Synthase, Chain"/>
    <property type="match status" value="1"/>
</dbReference>